<dbReference type="InterPro" id="IPR010982">
    <property type="entry name" value="Lambda_DNA-bd_dom_sf"/>
</dbReference>
<proteinExistence type="predicted"/>
<dbReference type="InterPro" id="IPR001387">
    <property type="entry name" value="Cro/C1-type_HTH"/>
</dbReference>
<dbReference type="PROSITE" id="PS50943">
    <property type="entry name" value="HTH_CROC1"/>
    <property type="match status" value="1"/>
</dbReference>
<evidence type="ECO:0000313" key="4">
    <source>
        <dbReference type="Proteomes" id="UP001157914"/>
    </source>
</evidence>
<dbReference type="EMBL" id="FXTT01000003">
    <property type="protein sequence ID" value="SMP25736.1"/>
    <property type="molecule type" value="Genomic_DNA"/>
</dbReference>
<evidence type="ECO:0000313" key="3">
    <source>
        <dbReference type="EMBL" id="SMP25736.1"/>
    </source>
</evidence>
<accession>A0ABY1P3M0</accession>
<comment type="caution">
    <text evidence="3">The sequence shown here is derived from an EMBL/GenBank/DDBJ whole genome shotgun (WGS) entry which is preliminary data.</text>
</comment>
<dbReference type="Gene3D" id="1.10.260.40">
    <property type="entry name" value="lambda repressor-like DNA-binding domains"/>
    <property type="match status" value="1"/>
</dbReference>
<name>A0ABY1P3M0_9HYPH</name>
<sequence length="283" mass="31719">MDKRIRSALFRQRLLDALETQSVSRSALARRCSVDRSTIAQILAEDDGRVPNAHLAAECAAALGVSVDWLLGLTERRETTAELLETSFRLAEAEKTIADTRLEEWLTEAAGYKIRYVPTSIPDILKTDAVLDYEYSSFLDKTPAQAGSAVQDQEKWLSRPGSDYEICCSLEQVQNLARGEGYWRELSSAARKEQLEAMATRCDALYPALRLYFFDPKVVYSAPVTIFGPLLAIVYLGQQYLVFREKRQVEALTRHFDQLIRDCGVDARSSAAMLAEMAENCAS</sequence>
<protein>
    <submittedName>
        <fullName evidence="3">Helix-turn-helix</fullName>
    </submittedName>
</protein>
<keyword evidence="4" id="KW-1185">Reference proteome</keyword>
<evidence type="ECO:0000259" key="2">
    <source>
        <dbReference type="PROSITE" id="PS50943"/>
    </source>
</evidence>
<reference evidence="3 4" key="1">
    <citation type="submission" date="2017-05" db="EMBL/GenBank/DDBJ databases">
        <authorList>
            <person name="Varghese N."/>
            <person name="Submissions S."/>
        </authorList>
    </citation>
    <scope>NUCLEOTIDE SEQUENCE [LARGE SCALE GENOMIC DNA]</scope>
    <source>
        <strain evidence="3 4">DSM 15949</strain>
    </source>
</reference>
<evidence type="ECO:0000256" key="1">
    <source>
        <dbReference type="SAM" id="Phobius"/>
    </source>
</evidence>
<dbReference type="Pfam" id="PF01381">
    <property type="entry name" value="HTH_3"/>
    <property type="match status" value="1"/>
</dbReference>
<dbReference type="CDD" id="cd00093">
    <property type="entry name" value="HTH_XRE"/>
    <property type="match status" value="1"/>
</dbReference>
<dbReference type="SUPFAM" id="SSF47413">
    <property type="entry name" value="lambda repressor-like DNA-binding domains"/>
    <property type="match status" value="1"/>
</dbReference>
<feature type="transmembrane region" description="Helical" evidence="1">
    <location>
        <begin position="218"/>
        <end position="237"/>
    </location>
</feature>
<dbReference type="SMART" id="SM00530">
    <property type="entry name" value="HTH_XRE"/>
    <property type="match status" value="1"/>
</dbReference>
<keyword evidence="1" id="KW-0472">Membrane</keyword>
<gene>
    <name evidence="3" type="ORF">SAMN06265374_2599</name>
</gene>
<keyword evidence="1" id="KW-1133">Transmembrane helix</keyword>
<organism evidence="3 4">
    <name type="scientific">Roseibium denhamense</name>
    <dbReference type="NCBI Taxonomy" id="76305"/>
    <lineage>
        <taxon>Bacteria</taxon>
        <taxon>Pseudomonadati</taxon>
        <taxon>Pseudomonadota</taxon>
        <taxon>Alphaproteobacteria</taxon>
        <taxon>Hyphomicrobiales</taxon>
        <taxon>Stappiaceae</taxon>
        <taxon>Roseibium</taxon>
    </lineage>
</organism>
<dbReference type="Proteomes" id="UP001157914">
    <property type="component" value="Unassembled WGS sequence"/>
</dbReference>
<keyword evidence="1" id="KW-0812">Transmembrane</keyword>
<dbReference type="RefSeq" id="WP_155190399.1">
    <property type="nucleotide sequence ID" value="NZ_BAAAEA010000002.1"/>
</dbReference>
<feature type="domain" description="HTH cro/C1-type" evidence="2">
    <location>
        <begin position="24"/>
        <end position="70"/>
    </location>
</feature>